<reference evidence="6 7" key="1">
    <citation type="submission" date="2019-06" db="EMBL/GenBank/DDBJ databases">
        <title>Draft genome sequence of Actinomyces oris CCUG 34288T.</title>
        <authorList>
            <person name="Salva-Serra F."/>
            <person name="Cardew S."/>
            <person name="Moore E."/>
        </authorList>
    </citation>
    <scope>NUCLEOTIDE SEQUENCE [LARGE SCALE GENOMIC DNA]</scope>
    <source>
        <strain evidence="6 7">CCUG 34288</strain>
    </source>
</reference>
<feature type="region of interest" description="Disordered" evidence="4">
    <location>
        <begin position="197"/>
        <end position="216"/>
    </location>
</feature>
<dbReference type="InterPro" id="IPR017853">
    <property type="entry name" value="GH"/>
</dbReference>
<protein>
    <recommendedName>
        <fullName evidence="5">Endolysin-like domain-containing protein</fullName>
    </recommendedName>
</protein>
<gene>
    <name evidence="6" type="ORF">FK267_04780</name>
</gene>
<organism evidence="6 7">
    <name type="scientific">Actinomyces oris</name>
    <dbReference type="NCBI Taxonomy" id="544580"/>
    <lineage>
        <taxon>Bacteria</taxon>
        <taxon>Bacillati</taxon>
        <taxon>Actinomycetota</taxon>
        <taxon>Actinomycetes</taxon>
        <taxon>Actinomycetales</taxon>
        <taxon>Actinomycetaceae</taxon>
        <taxon>Actinomyces</taxon>
    </lineage>
</organism>
<comment type="caution">
    <text evidence="6">The sequence shown here is derived from an EMBL/GenBank/DDBJ whole genome shotgun (WGS) entry which is preliminary data.</text>
</comment>
<dbReference type="Proteomes" id="UP000317942">
    <property type="component" value="Unassembled WGS sequence"/>
</dbReference>
<evidence type="ECO:0000256" key="4">
    <source>
        <dbReference type="SAM" id="MobiDB-lite"/>
    </source>
</evidence>
<keyword evidence="2" id="KW-0378">Hydrolase</keyword>
<feature type="compositionally biased region" description="Pro residues" evidence="4">
    <location>
        <begin position="203"/>
        <end position="213"/>
    </location>
</feature>
<evidence type="ECO:0000256" key="2">
    <source>
        <dbReference type="ARBA" id="ARBA00022801"/>
    </source>
</evidence>
<evidence type="ECO:0000256" key="1">
    <source>
        <dbReference type="ARBA" id="ARBA00010646"/>
    </source>
</evidence>
<dbReference type="GO" id="GO:0016052">
    <property type="term" value="P:carbohydrate catabolic process"/>
    <property type="evidence" value="ECO:0007669"/>
    <property type="project" value="TreeGrafter"/>
</dbReference>
<dbReference type="SMART" id="SM00641">
    <property type="entry name" value="Glyco_25"/>
    <property type="match status" value="1"/>
</dbReference>
<comment type="similarity">
    <text evidence="1">Belongs to the glycosyl hydrolase 25 family.</text>
</comment>
<dbReference type="SUPFAM" id="SSF51445">
    <property type="entry name" value="(Trans)glycosidases"/>
    <property type="match status" value="1"/>
</dbReference>
<dbReference type="InterPro" id="IPR002053">
    <property type="entry name" value="Glyco_hydro_25"/>
</dbReference>
<evidence type="ECO:0000259" key="5">
    <source>
        <dbReference type="Pfam" id="PF25309"/>
    </source>
</evidence>
<dbReference type="InterPro" id="IPR057370">
    <property type="entry name" value="ELLD"/>
</dbReference>
<evidence type="ECO:0000313" key="7">
    <source>
        <dbReference type="Proteomes" id="UP000317942"/>
    </source>
</evidence>
<dbReference type="InterPro" id="IPR018077">
    <property type="entry name" value="Glyco_hydro_fam25_subgr"/>
</dbReference>
<dbReference type="GO" id="GO:0016998">
    <property type="term" value="P:cell wall macromolecule catabolic process"/>
    <property type="evidence" value="ECO:0007669"/>
    <property type="project" value="InterPro"/>
</dbReference>
<dbReference type="Gene3D" id="3.20.20.80">
    <property type="entry name" value="Glycosidases"/>
    <property type="match status" value="1"/>
</dbReference>
<dbReference type="AlphaFoldDB" id="A0A508BM61"/>
<dbReference type="Pfam" id="PF01183">
    <property type="entry name" value="Glyco_hydro_25"/>
    <property type="match status" value="1"/>
</dbReference>
<dbReference type="GO" id="GO:0003796">
    <property type="term" value="F:lysozyme activity"/>
    <property type="evidence" value="ECO:0007669"/>
    <property type="project" value="InterPro"/>
</dbReference>
<dbReference type="PROSITE" id="PS51904">
    <property type="entry name" value="GLYCOSYL_HYDROL_F25_2"/>
    <property type="match status" value="1"/>
</dbReference>
<dbReference type="PANTHER" id="PTHR34135:SF2">
    <property type="entry name" value="LYSOZYME"/>
    <property type="match status" value="1"/>
</dbReference>
<accession>A0A508BM61</accession>
<dbReference type="Pfam" id="PF25309">
    <property type="entry name" value="ELLD"/>
    <property type="match status" value="1"/>
</dbReference>
<dbReference type="EMBL" id="VICC01000004">
    <property type="protein sequence ID" value="TQD61721.1"/>
    <property type="molecule type" value="Genomic_DNA"/>
</dbReference>
<evidence type="ECO:0000313" key="6">
    <source>
        <dbReference type="EMBL" id="TQD61721.1"/>
    </source>
</evidence>
<sequence>MSVASVAARIARRICDVEDVGYSQPGRRTWYSVADWEGHVKSPQNADCSSLVCGAVNYGLHDAFGVPWGHKALLEIDDFWTGNMRGGLEARGFQEVPWEDANLYPDGGFQTGDVVLSVASEGGQGHVIIITDAANDLLSEAWIAEDGSIDGYLGDQTGGETRTVPYSTHPYTRSGAWTSCHRFDSDRFMAQWPEFAKTTSTPKPTPTPTPATPSVPAHAHGIDVSSHQEGIDIADLWADFVIVKCTEGDGYTNPCMGAQAQATLSSDKRLGLYHFARPGDVSDQVRYFLAAARPYLGRATLWLDWEDDAPAQGPGWALAWLDAVAAATGTTPGIYMNGSTVNDYDWAGVAARYPLWYADPTNYNTTYIGYIDPAVPLLRFWGQPLIHQYSQRGRLAGYGGELDFNRLRDRATWDRMVGGGQVNAPAPAASAAQASPYTGKWNRSDGQGELVCNGVFGPATIGRLQQVMGTPVDGALDDDGSPAIERLQAFLNSAVPADTQVALNDSPALDVDGVLGPDTWRTLQYLIIAWHKEYLPPDWEFGDWVDGEAGPATIGALQRALNNSRAGSGRLW</sequence>
<evidence type="ECO:0000256" key="3">
    <source>
        <dbReference type="ARBA" id="ARBA00023295"/>
    </source>
</evidence>
<dbReference type="GO" id="GO:0009253">
    <property type="term" value="P:peptidoglycan catabolic process"/>
    <property type="evidence" value="ECO:0007669"/>
    <property type="project" value="InterPro"/>
</dbReference>
<proteinExistence type="inferred from homology"/>
<dbReference type="PANTHER" id="PTHR34135">
    <property type="entry name" value="LYSOZYME"/>
    <property type="match status" value="1"/>
</dbReference>
<keyword evidence="3" id="KW-0326">Glycosidase</keyword>
<name>A0A508BM61_9ACTO</name>
<feature type="domain" description="Endolysin-like" evidence="5">
    <location>
        <begin position="3"/>
        <end position="131"/>
    </location>
</feature>